<protein>
    <submittedName>
        <fullName evidence="1">Uncharacterized protein</fullName>
    </submittedName>
</protein>
<keyword evidence="2" id="KW-1185">Reference proteome</keyword>
<sequence length="105" mass="11637">MKSRKLNRKTAKISITTTRLMPKTPLVKTQRSFLCNWRPVGTMCCCLSEGGCKQERPTTPQDFTLRYEPVTHFNGCKNGLGGVGGGGTAHTFLSFIVYCVYADLN</sequence>
<accession>A0ABV0XQ49</accession>
<evidence type="ECO:0000313" key="1">
    <source>
        <dbReference type="EMBL" id="MEQ2283587.1"/>
    </source>
</evidence>
<dbReference type="EMBL" id="JAHRIP010010229">
    <property type="protein sequence ID" value="MEQ2283587.1"/>
    <property type="molecule type" value="Genomic_DNA"/>
</dbReference>
<name>A0ABV0XQ49_9TELE</name>
<organism evidence="1 2">
    <name type="scientific">Ameca splendens</name>
    <dbReference type="NCBI Taxonomy" id="208324"/>
    <lineage>
        <taxon>Eukaryota</taxon>
        <taxon>Metazoa</taxon>
        <taxon>Chordata</taxon>
        <taxon>Craniata</taxon>
        <taxon>Vertebrata</taxon>
        <taxon>Euteleostomi</taxon>
        <taxon>Actinopterygii</taxon>
        <taxon>Neopterygii</taxon>
        <taxon>Teleostei</taxon>
        <taxon>Neoteleostei</taxon>
        <taxon>Acanthomorphata</taxon>
        <taxon>Ovalentaria</taxon>
        <taxon>Atherinomorphae</taxon>
        <taxon>Cyprinodontiformes</taxon>
        <taxon>Goodeidae</taxon>
        <taxon>Ameca</taxon>
    </lineage>
</organism>
<evidence type="ECO:0000313" key="2">
    <source>
        <dbReference type="Proteomes" id="UP001469553"/>
    </source>
</evidence>
<proteinExistence type="predicted"/>
<reference evidence="1 2" key="1">
    <citation type="submission" date="2021-06" db="EMBL/GenBank/DDBJ databases">
        <authorList>
            <person name="Palmer J.M."/>
        </authorList>
    </citation>
    <scope>NUCLEOTIDE SEQUENCE [LARGE SCALE GENOMIC DNA]</scope>
    <source>
        <strain evidence="1 2">AS_MEX2019</strain>
        <tissue evidence="1">Muscle</tissue>
    </source>
</reference>
<gene>
    <name evidence="1" type="ORF">AMECASPLE_012889</name>
</gene>
<comment type="caution">
    <text evidence="1">The sequence shown here is derived from an EMBL/GenBank/DDBJ whole genome shotgun (WGS) entry which is preliminary data.</text>
</comment>
<dbReference type="Proteomes" id="UP001469553">
    <property type="component" value="Unassembled WGS sequence"/>
</dbReference>